<dbReference type="AlphaFoldDB" id="A0A0R1K9D0"/>
<evidence type="ECO:0000313" key="2">
    <source>
        <dbReference type="Proteomes" id="UP000051162"/>
    </source>
</evidence>
<dbReference type="EMBL" id="AZDT01000019">
    <property type="protein sequence ID" value="KRK76450.1"/>
    <property type="molecule type" value="Genomic_DNA"/>
</dbReference>
<dbReference type="Proteomes" id="UP000051162">
    <property type="component" value="Unassembled WGS sequence"/>
</dbReference>
<gene>
    <name evidence="1" type="ORF">FD30_GL001387</name>
</gene>
<organism evidence="1 2">
    <name type="scientific">Levilactobacillus namurensis DSM 19117</name>
    <dbReference type="NCBI Taxonomy" id="1423773"/>
    <lineage>
        <taxon>Bacteria</taxon>
        <taxon>Bacillati</taxon>
        <taxon>Bacillota</taxon>
        <taxon>Bacilli</taxon>
        <taxon>Lactobacillales</taxon>
        <taxon>Lactobacillaceae</taxon>
        <taxon>Levilactobacillus</taxon>
    </lineage>
</organism>
<dbReference type="PATRIC" id="fig|1423773.3.peg.1422"/>
<name>A0A0R1K9D0_9LACO</name>
<protein>
    <submittedName>
        <fullName evidence="1">Uncharacterized protein</fullName>
    </submittedName>
</protein>
<comment type="caution">
    <text evidence="1">The sequence shown here is derived from an EMBL/GenBank/DDBJ whole genome shotgun (WGS) entry which is preliminary data.</text>
</comment>
<proteinExistence type="predicted"/>
<reference evidence="1 2" key="1">
    <citation type="journal article" date="2015" name="Genome Announc.">
        <title>Expanding the biotechnology potential of lactobacilli through comparative genomics of 213 strains and associated genera.</title>
        <authorList>
            <person name="Sun Z."/>
            <person name="Harris H.M."/>
            <person name="McCann A."/>
            <person name="Guo C."/>
            <person name="Argimon S."/>
            <person name="Zhang W."/>
            <person name="Yang X."/>
            <person name="Jeffery I.B."/>
            <person name="Cooney J.C."/>
            <person name="Kagawa T.F."/>
            <person name="Liu W."/>
            <person name="Song Y."/>
            <person name="Salvetti E."/>
            <person name="Wrobel A."/>
            <person name="Rasinkangas P."/>
            <person name="Parkhill J."/>
            <person name="Rea M.C."/>
            <person name="O'Sullivan O."/>
            <person name="Ritari J."/>
            <person name="Douillard F.P."/>
            <person name="Paul Ross R."/>
            <person name="Yang R."/>
            <person name="Briner A.E."/>
            <person name="Felis G.E."/>
            <person name="de Vos W.M."/>
            <person name="Barrangou R."/>
            <person name="Klaenhammer T.R."/>
            <person name="Caufield P.W."/>
            <person name="Cui Y."/>
            <person name="Zhang H."/>
            <person name="O'Toole P.W."/>
        </authorList>
    </citation>
    <scope>NUCLEOTIDE SEQUENCE [LARGE SCALE GENOMIC DNA]</scope>
    <source>
        <strain evidence="1 2">DSM 19117</strain>
    </source>
</reference>
<keyword evidence="2" id="KW-1185">Reference proteome</keyword>
<evidence type="ECO:0000313" key="1">
    <source>
        <dbReference type="EMBL" id="KRK76450.1"/>
    </source>
</evidence>
<dbReference type="STRING" id="1423773.FD30_GL001387"/>
<sequence>MILEEQDMQKLSRFIVVALTTLVVGGTVSTSASAASWHRGVPKALRGKYQDKHQTAAQGFPARLIFSAKKFTWSVSNMPVQKHSKLKYKKLRAHVYRLKGHVAKQGIVLAGARDYVIYRKGKTLKLTDYQSYHQMGFRHATVAKHVSHFAKS</sequence>
<accession>A0A0R1K9D0</accession>